<evidence type="ECO:0000256" key="4">
    <source>
        <dbReference type="ARBA" id="ARBA00022729"/>
    </source>
</evidence>
<dbReference type="InterPro" id="IPR013783">
    <property type="entry name" value="Ig-like_fold"/>
</dbReference>
<dbReference type="Ensembl" id="ENSCVAT00000031477.1">
    <property type="protein sequence ID" value="ENSCVAP00000015313.1"/>
    <property type="gene ID" value="ENSCVAG00000018109.1"/>
</dbReference>
<keyword evidence="8" id="KW-0675">Receptor</keyword>
<dbReference type="OMA" id="CASHNGY"/>
<reference evidence="12" key="1">
    <citation type="submission" date="2025-08" db="UniProtKB">
        <authorList>
            <consortium name="Ensembl"/>
        </authorList>
    </citation>
    <scope>IDENTIFICATION</scope>
</reference>
<accession>A0A3Q2D9D8</accession>
<evidence type="ECO:0000256" key="5">
    <source>
        <dbReference type="ARBA" id="ARBA00022989"/>
    </source>
</evidence>
<dbReference type="SUPFAM" id="SSF48726">
    <property type="entry name" value="Immunoglobulin"/>
    <property type="match status" value="1"/>
</dbReference>
<dbReference type="AlphaFoldDB" id="A0A3Q2D9D8"/>
<dbReference type="GO" id="GO:0042102">
    <property type="term" value="P:positive regulation of T cell proliferation"/>
    <property type="evidence" value="ECO:0007669"/>
    <property type="project" value="TreeGrafter"/>
</dbReference>
<dbReference type="InterPro" id="IPR051713">
    <property type="entry name" value="T-cell_Activation_Regulation"/>
</dbReference>
<evidence type="ECO:0000256" key="10">
    <source>
        <dbReference type="ARBA" id="ARBA00023319"/>
    </source>
</evidence>
<dbReference type="Proteomes" id="UP000265020">
    <property type="component" value="Unassembled WGS sequence"/>
</dbReference>
<dbReference type="InterPro" id="IPR036179">
    <property type="entry name" value="Ig-like_dom_sf"/>
</dbReference>
<keyword evidence="6 11" id="KW-0472">Membrane</keyword>
<reference evidence="12" key="2">
    <citation type="submission" date="2025-09" db="UniProtKB">
        <authorList>
            <consortium name="Ensembl"/>
        </authorList>
    </citation>
    <scope>IDENTIFICATION</scope>
</reference>
<dbReference type="PANTHER" id="PTHR25466">
    <property type="entry name" value="T-LYMPHOCYTE ACTIVATION ANTIGEN"/>
    <property type="match status" value="1"/>
</dbReference>
<evidence type="ECO:0000256" key="2">
    <source>
        <dbReference type="ARBA" id="ARBA00022475"/>
    </source>
</evidence>
<evidence type="ECO:0000256" key="1">
    <source>
        <dbReference type="ARBA" id="ARBA00004251"/>
    </source>
</evidence>
<dbReference type="GeneTree" id="ENSGT00530000067879"/>
<evidence type="ECO:0000256" key="3">
    <source>
        <dbReference type="ARBA" id="ARBA00022692"/>
    </source>
</evidence>
<evidence type="ECO:0000256" key="7">
    <source>
        <dbReference type="ARBA" id="ARBA00023157"/>
    </source>
</evidence>
<protein>
    <submittedName>
        <fullName evidence="12">Uncharacterized LOC107091935</fullName>
    </submittedName>
</protein>
<keyword evidence="5 11" id="KW-1133">Transmembrane helix</keyword>
<keyword evidence="3 11" id="KW-0812">Transmembrane</keyword>
<keyword evidence="2" id="KW-1003">Cell membrane</keyword>
<feature type="transmembrane region" description="Helical" evidence="11">
    <location>
        <begin position="214"/>
        <end position="239"/>
    </location>
</feature>
<keyword evidence="4" id="KW-0732">Signal</keyword>
<evidence type="ECO:0000256" key="6">
    <source>
        <dbReference type="ARBA" id="ARBA00023136"/>
    </source>
</evidence>
<keyword evidence="10" id="KW-0393">Immunoglobulin domain</keyword>
<dbReference type="GO" id="GO:0042130">
    <property type="term" value="P:negative regulation of T cell proliferation"/>
    <property type="evidence" value="ECO:0007669"/>
    <property type="project" value="TreeGrafter"/>
</dbReference>
<evidence type="ECO:0000256" key="11">
    <source>
        <dbReference type="SAM" id="Phobius"/>
    </source>
</evidence>
<dbReference type="Gene3D" id="2.60.40.10">
    <property type="entry name" value="Immunoglobulins"/>
    <property type="match status" value="1"/>
</dbReference>
<comment type="subcellular location">
    <subcellularLocation>
        <location evidence="1">Cell membrane</location>
        <topology evidence="1">Single-pass type I membrane protein</topology>
    </subcellularLocation>
</comment>
<evidence type="ECO:0000313" key="12">
    <source>
        <dbReference type="Ensembl" id="ENSCVAP00000015313.1"/>
    </source>
</evidence>
<dbReference type="GO" id="GO:0007166">
    <property type="term" value="P:cell surface receptor signaling pathway"/>
    <property type="evidence" value="ECO:0007669"/>
    <property type="project" value="TreeGrafter"/>
</dbReference>
<evidence type="ECO:0000313" key="13">
    <source>
        <dbReference type="Proteomes" id="UP000265020"/>
    </source>
</evidence>
<proteinExistence type="predicted"/>
<organism evidence="12 13">
    <name type="scientific">Cyprinodon variegatus</name>
    <name type="common">Sheepshead minnow</name>
    <dbReference type="NCBI Taxonomy" id="28743"/>
    <lineage>
        <taxon>Eukaryota</taxon>
        <taxon>Metazoa</taxon>
        <taxon>Chordata</taxon>
        <taxon>Craniata</taxon>
        <taxon>Vertebrata</taxon>
        <taxon>Euteleostomi</taxon>
        <taxon>Actinopterygii</taxon>
        <taxon>Neopterygii</taxon>
        <taxon>Teleostei</taxon>
        <taxon>Neoteleostei</taxon>
        <taxon>Acanthomorphata</taxon>
        <taxon>Ovalentaria</taxon>
        <taxon>Atherinomorphae</taxon>
        <taxon>Cyprinodontiformes</taxon>
        <taxon>Cyprinodontidae</taxon>
        <taxon>Cyprinodon</taxon>
    </lineage>
</organism>
<evidence type="ECO:0000256" key="8">
    <source>
        <dbReference type="ARBA" id="ARBA00023170"/>
    </source>
</evidence>
<keyword evidence="13" id="KW-1185">Reference proteome</keyword>
<dbReference type="GO" id="GO:0031295">
    <property type="term" value="P:T cell costimulation"/>
    <property type="evidence" value="ECO:0007669"/>
    <property type="project" value="TreeGrafter"/>
</dbReference>
<dbReference type="PANTHER" id="PTHR25466:SF2">
    <property type="entry name" value="T-LYMPHOCYTE ACTIVATION ANTIGEN CD86"/>
    <property type="match status" value="1"/>
</dbReference>
<dbReference type="GO" id="GO:0006955">
    <property type="term" value="P:immune response"/>
    <property type="evidence" value="ECO:0007669"/>
    <property type="project" value="TreeGrafter"/>
</dbReference>
<name>A0A3Q2D9D8_CYPVA</name>
<dbReference type="GO" id="GO:0071222">
    <property type="term" value="P:cellular response to lipopolysaccharide"/>
    <property type="evidence" value="ECO:0007669"/>
    <property type="project" value="TreeGrafter"/>
</dbReference>
<evidence type="ECO:0000256" key="9">
    <source>
        <dbReference type="ARBA" id="ARBA00023180"/>
    </source>
</evidence>
<keyword evidence="9" id="KW-0325">Glycoprotein</keyword>
<keyword evidence="7" id="KW-1015">Disulfide bond</keyword>
<sequence>MCTHLSDLLLYVVGENISIHCPVDESRKLEFLYFQKIVDKQDRIFYNGYHSSKPLEPMPNTKMDPKNTIMHMFGLKLSNSGTYECSYKYKHDKNPVNKKLMHLNVTAFFTKPVITHRCGNENGIPLECDVQCDSYNGLPGKEISWDFKGNITKDRWKVSNRVRDPSSTELVNISSTATINCSGGEVFAFCFIDDSMSNVSVCSPKAPPEAPPTMTIAVIAATVVCGLVGVLLLMICLILRRRNTCTETGTSTES</sequence>
<dbReference type="GO" id="GO:0009897">
    <property type="term" value="C:external side of plasma membrane"/>
    <property type="evidence" value="ECO:0007669"/>
    <property type="project" value="TreeGrafter"/>
</dbReference>